<organism evidence="1">
    <name type="scientific">Siphoviridae sp. ctCIv11</name>
    <dbReference type="NCBI Taxonomy" id="2827806"/>
    <lineage>
        <taxon>Viruses</taxon>
        <taxon>Duplodnaviria</taxon>
        <taxon>Heunggongvirae</taxon>
        <taxon>Uroviricota</taxon>
        <taxon>Caudoviricetes</taxon>
    </lineage>
</organism>
<sequence>MLHTLFIWVGRIAAITPDCKSGASASLVRVQPCPLI</sequence>
<protein>
    <submittedName>
        <fullName evidence="1">Uncharacterized protein</fullName>
    </submittedName>
</protein>
<proteinExistence type="predicted"/>
<evidence type="ECO:0000313" key="1">
    <source>
        <dbReference type="EMBL" id="DAF45104.1"/>
    </source>
</evidence>
<accession>A0A8S5S2H1</accession>
<name>A0A8S5S2H1_9CAUD</name>
<dbReference type="EMBL" id="BK032513">
    <property type="protein sequence ID" value="DAF45104.1"/>
    <property type="molecule type" value="Genomic_DNA"/>
</dbReference>
<reference evidence="1" key="1">
    <citation type="journal article" date="2021" name="Proc. Natl. Acad. Sci. U.S.A.">
        <title>A Catalog of Tens of Thousands of Viruses from Human Metagenomes Reveals Hidden Associations with Chronic Diseases.</title>
        <authorList>
            <person name="Tisza M.J."/>
            <person name="Buck C.B."/>
        </authorList>
    </citation>
    <scope>NUCLEOTIDE SEQUENCE</scope>
    <source>
        <strain evidence="1">CtCIv11</strain>
    </source>
</reference>